<dbReference type="InterPro" id="IPR011761">
    <property type="entry name" value="ATP-grasp"/>
</dbReference>
<dbReference type="InterPro" id="IPR000089">
    <property type="entry name" value="Biotin_lipoyl"/>
</dbReference>
<dbReference type="Pfam" id="PF00364">
    <property type="entry name" value="Biotin_lipoyl"/>
    <property type="match status" value="1"/>
</dbReference>
<dbReference type="InterPro" id="IPR011053">
    <property type="entry name" value="Single_hybrid_motif"/>
</dbReference>
<keyword evidence="10" id="KW-0443">Lipid metabolism</keyword>
<accession>A0A918NG16</accession>
<dbReference type="GO" id="GO:0046872">
    <property type="term" value="F:metal ion binding"/>
    <property type="evidence" value="ECO:0007669"/>
    <property type="project" value="UniProtKB-KW"/>
</dbReference>
<feature type="domain" description="Lipoyl-binding" evidence="15">
    <location>
        <begin position="603"/>
        <end position="679"/>
    </location>
</feature>
<evidence type="ECO:0000256" key="12">
    <source>
        <dbReference type="ARBA" id="ARBA00023267"/>
    </source>
</evidence>
<dbReference type="CDD" id="cd06850">
    <property type="entry name" value="biotinyl_domain"/>
    <property type="match status" value="1"/>
</dbReference>
<dbReference type="SUPFAM" id="SSF51230">
    <property type="entry name" value="Single hybrid motif"/>
    <property type="match status" value="1"/>
</dbReference>
<evidence type="ECO:0000259" key="16">
    <source>
        <dbReference type="PROSITE" id="PS50975"/>
    </source>
</evidence>
<dbReference type="PROSITE" id="PS50979">
    <property type="entry name" value="BC"/>
    <property type="match status" value="1"/>
</dbReference>
<evidence type="ECO:0000256" key="7">
    <source>
        <dbReference type="ARBA" id="ARBA00022840"/>
    </source>
</evidence>
<dbReference type="InterPro" id="IPR011054">
    <property type="entry name" value="Rudment_hybrid_motif"/>
</dbReference>
<dbReference type="GO" id="GO:0005524">
    <property type="term" value="F:ATP binding"/>
    <property type="evidence" value="ECO:0007669"/>
    <property type="project" value="UniProtKB-UniRule"/>
</dbReference>
<comment type="caution">
    <text evidence="18">The sequence shown here is derived from an EMBL/GenBank/DDBJ whole genome shotgun (WGS) entry which is preliminary data.</text>
</comment>
<dbReference type="SUPFAM" id="SSF51246">
    <property type="entry name" value="Rudiment single hybrid motif"/>
    <property type="match status" value="1"/>
</dbReference>
<dbReference type="SUPFAM" id="SSF56059">
    <property type="entry name" value="Glutathione synthetase ATP-binding domain-like"/>
    <property type="match status" value="1"/>
</dbReference>
<dbReference type="GO" id="GO:0004658">
    <property type="term" value="F:propionyl-CoA carboxylase activity"/>
    <property type="evidence" value="ECO:0007669"/>
    <property type="project" value="UniProtKB-EC"/>
</dbReference>
<keyword evidence="4" id="KW-0436">Ligase</keyword>
<dbReference type="Pfam" id="PF02786">
    <property type="entry name" value="CPSase_L_D2"/>
    <property type="match status" value="1"/>
</dbReference>
<evidence type="ECO:0000256" key="6">
    <source>
        <dbReference type="ARBA" id="ARBA00022741"/>
    </source>
</evidence>
<comment type="catalytic activity">
    <reaction evidence="13">
        <text>propanoyl-CoA + hydrogencarbonate + ATP = (S)-methylmalonyl-CoA + ADP + phosphate + H(+)</text>
        <dbReference type="Rhea" id="RHEA:23720"/>
        <dbReference type="ChEBI" id="CHEBI:15378"/>
        <dbReference type="ChEBI" id="CHEBI:17544"/>
        <dbReference type="ChEBI" id="CHEBI:30616"/>
        <dbReference type="ChEBI" id="CHEBI:43474"/>
        <dbReference type="ChEBI" id="CHEBI:57327"/>
        <dbReference type="ChEBI" id="CHEBI:57392"/>
        <dbReference type="ChEBI" id="CHEBI:456216"/>
        <dbReference type="EC" id="6.4.1.3"/>
    </reaction>
    <physiologicalReaction direction="left-to-right" evidence="13">
        <dbReference type="Rhea" id="RHEA:23721"/>
    </physiologicalReaction>
</comment>
<dbReference type="PROSITE" id="PS00867">
    <property type="entry name" value="CPSASE_2"/>
    <property type="match status" value="1"/>
</dbReference>
<dbReference type="InterPro" id="IPR016185">
    <property type="entry name" value="PreATP-grasp_dom_sf"/>
</dbReference>
<dbReference type="RefSeq" id="WP_189583197.1">
    <property type="nucleotide sequence ID" value="NZ_BMYV01000001.1"/>
</dbReference>
<evidence type="ECO:0000256" key="4">
    <source>
        <dbReference type="ARBA" id="ARBA00022598"/>
    </source>
</evidence>
<evidence type="ECO:0000256" key="3">
    <source>
        <dbReference type="ARBA" id="ARBA00013050"/>
    </source>
</evidence>
<evidence type="ECO:0000313" key="18">
    <source>
        <dbReference type="EMBL" id="GGX64815.1"/>
    </source>
</evidence>
<comment type="cofactor">
    <cofactor evidence="1">
        <name>biotin</name>
        <dbReference type="ChEBI" id="CHEBI:57586"/>
    </cofactor>
</comment>
<dbReference type="Proteomes" id="UP000600865">
    <property type="component" value="Unassembled WGS sequence"/>
</dbReference>
<keyword evidence="8" id="KW-0460">Magnesium</keyword>
<dbReference type="EC" id="6.4.1.3" evidence="3"/>
<dbReference type="AlphaFoldDB" id="A0A918NG16"/>
<sequence>MTKIKKILIANRGEIACRVIKTARKMGIKTVAVYSDADKNALHVRMADEAVHIGPPAVNQSYLVMEKIIKAVEDTGADAVHPGYGFLSENPEFAKLLAKKKIAFIGPNPHAIVSMGDKITSKKLAQDAGVSCVPGHMGLIEDADEAVKIANKVGYPVMIKASAGGGGKGMRIAWNDEEAREGFQSSKNEAATSFGDDRIFIEKFVTQPRHIEIQVLGDKHGNCIYLGERECSIQRRNQKVIEEAPSPFLDEETRAAMGAESVALAKAVNYDSAGTVEFIVDGDKNFYFLEMNTRLQVEHPVTELITGVDLVEQMIRSAQGEELNMSQDDVTLTGWALESRIYAEDPYRNFLPSIGRLKRYRPPAEGKVESGAIVRNDTGVFEGGEISMFYDPMIAKLCTWGDDRGIAIDAMKVALDNFELDGIGHNIPFLQAVYDHDRFARGDITTAFIAEEYPDGFLGAPENAGHTRKIAAVCALMHDIKEHRAAQISGSLPNHARHVPDEWAVAVKSPTGEDRTYSADINGDSGLRTIVMNDDSDKAALELEVGLNWRPGEETVRAFVDSRAFTFKARAIPEGYRVWHRGVIFDVAVRNPRAAELAKLMPIKLAPDTSNLLLCPMPGVVVSVLVEEGQTVEDGQALAVVEAMKMENTLRAESRCVVSKVNASAGDNLAVDDVIMEFEKPE</sequence>
<dbReference type="InterPro" id="IPR005482">
    <property type="entry name" value="Biotin_COase_C"/>
</dbReference>
<dbReference type="PROSITE" id="PS00866">
    <property type="entry name" value="CPSASE_1"/>
    <property type="match status" value="1"/>
</dbReference>
<dbReference type="PANTHER" id="PTHR18866:SF33">
    <property type="entry name" value="METHYLCROTONOYL-COA CARBOXYLASE SUBUNIT ALPHA, MITOCHONDRIAL-RELATED"/>
    <property type="match status" value="1"/>
</dbReference>
<dbReference type="Gene3D" id="3.30.700.30">
    <property type="match status" value="1"/>
</dbReference>
<dbReference type="EMBL" id="BMYV01000001">
    <property type="protein sequence ID" value="GGX64815.1"/>
    <property type="molecule type" value="Genomic_DNA"/>
</dbReference>
<keyword evidence="12" id="KW-0092">Biotin</keyword>
<dbReference type="InterPro" id="IPR050856">
    <property type="entry name" value="Biotin_carboxylase_complex"/>
</dbReference>
<dbReference type="PROSITE" id="PS00188">
    <property type="entry name" value="BIOTIN"/>
    <property type="match status" value="1"/>
</dbReference>
<organism evidence="18 19">
    <name type="scientific">Litorimonas cladophorae</name>
    <dbReference type="NCBI Taxonomy" id="1220491"/>
    <lineage>
        <taxon>Bacteria</taxon>
        <taxon>Pseudomonadati</taxon>
        <taxon>Pseudomonadota</taxon>
        <taxon>Alphaproteobacteria</taxon>
        <taxon>Maricaulales</taxon>
        <taxon>Robiginitomaculaceae</taxon>
    </lineage>
</organism>
<dbReference type="InterPro" id="IPR011764">
    <property type="entry name" value="Biotin_carboxylation_dom"/>
</dbReference>
<evidence type="ECO:0000313" key="19">
    <source>
        <dbReference type="Proteomes" id="UP000600865"/>
    </source>
</evidence>
<keyword evidence="19" id="KW-1185">Reference proteome</keyword>
<keyword evidence="7 14" id="KW-0067">ATP-binding</keyword>
<dbReference type="InterPro" id="IPR041265">
    <property type="entry name" value="PCC_BT"/>
</dbReference>
<evidence type="ECO:0000256" key="1">
    <source>
        <dbReference type="ARBA" id="ARBA00001953"/>
    </source>
</evidence>
<gene>
    <name evidence="18" type="primary">pccA</name>
    <name evidence="18" type="ORF">GCM10011309_13830</name>
</gene>
<keyword evidence="5" id="KW-0479">Metal-binding</keyword>
<name>A0A918NG16_9PROT</name>
<feature type="domain" description="ATP-grasp" evidence="16">
    <location>
        <begin position="122"/>
        <end position="319"/>
    </location>
</feature>
<dbReference type="Gene3D" id="2.40.50.100">
    <property type="match status" value="1"/>
</dbReference>
<evidence type="ECO:0000256" key="8">
    <source>
        <dbReference type="ARBA" id="ARBA00022842"/>
    </source>
</evidence>
<dbReference type="FunFam" id="2.40.50.100:FF:000003">
    <property type="entry name" value="Acetyl-CoA carboxylase biotin carboxyl carrier protein"/>
    <property type="match status" value="1"/>
</dbReference>
<comment type="pathway">
    <text evidence="2">Metabolic intermediate metabolism; propanoyl-CoA degradation; succinyl-CoA from propanoyl-CoA: step 1/3.</text>
</comment>
<feature type="domain" description="Biotin carboxylation" evidence="17">
    <location>
        <begin position="3"/>
        <end position="454"/>
    </location>
</feature>
<dbReference type="PROSITE" id="PS50968">
    <property type="entry name" value="BIOTINYL_LIPOYL"/>
    <property type="match status" value="1"/>
</dbReference>
<keyword evidence="11" id="KW-0464">Manganese</keyword>
<evidence type="ECO:0000256" key="5">
    <source>
        <dbReference type="ARBA" id="ARBA00022723"/>
    </source>
</evidence>
<dbReference type="SMART" id="SM00878">
    <property type="entry name" value="Biotin_carb_C"/>
    <property type="match status" value="1"/>
</dbReference>
<dbReference type="FunFam" id="3.30.470.20:FF:000028">
    <property type="entry name" value="Methylcrotonoyl-CoA carboxylase subunit alpha, mitochondrial"/>
    <property type="match status" value="1"/>
</dbReference>
<evidence type="ECO:0000259" key="15">
    <source>
        <dbReference type="PROSITE" id="PS50968"/>
    </source>
</evidence>
<evidence type="ECO:0000256" key="11">
    <source>
        <dbReference type="ARBA" id="ARBA00023211"/>
    </source>
</evidence>
<dbReference type="GO" id="GO:0016042">
    <property type="term" value="P:lipid catabolic process"/>
    <property type="evidence" value="ECO:0007669"/>
    <property type="project" value="UniProtKB-KW"/>
</dbReference>
<dbReference type="SUPFAM" id="SSF52440">
    <property type="entry name" value="PreATP-grasp domain"/>
    <property type="match status" value="1"/>
</dbReference>
<dbReference type="NCBIfam" id="NF006367">
    <property type="entry name" value="PRK08591.1"/>
    <property type="match status" value="1"/>
</dbReference>
<dbReference type="InterPro" id="IPR005481">
    <property type="entry name" value="BC-like_N"/>
</dbReference>
<dbReference type="Pfam" id="PF18140">
    <property type="entry name" value="PCC_BT"/>
    <property type="match status" value="1"/>
</dbReference>
<protein>
    <recommendedName>
        <fullName evidence="3">propionyl-CoA carboxylase</fullName>
        <ecNumber evidence="3">6.4.1.3</ecNumber>
    </recommendedName>
</protein>
<dbReference type="PANTHER" id="PTHR18866">
    <property type="entry name" value="CARBOXYLASE:PYRUVATE/ACETYL-COA/PROPIONYL-COA CARBOXYLASE"/>
    <property type="match status" value="1"/>
</dbReference>
<dbReference type="InterPro" id="IPR005479">
    <property type="entry name" value="CPAse_ATP-bd"/>
</dbReference>
<evidence type="ECO:0000256" key="10">
    <source>
        <dbReference type="ARBA" id="ARBA00023098"/>
    </source>
</evidence>
<dbReference type="Pfam" id="PF02785">
    <property type="entry name" value="Biotin_carb_C"/>
    <property type="match status" value="1"/>
</dbReference>
<keyword evidence="6 14" id="KW-0547">Nucleotide-binding</keyword>
<dbReference type="InterPro" id="IPR001882">
    <property type="entry name" value="Biotin_BS"/>
</dbReference>
<dbReference type="PROSITE" id="PS50975">
    <property type="entry name" value="ATP_GRASP"/>
    <property type="match status" value="1"/>
</dbReference>
<proteinExistence type="predicted"/>
<evidence type="ECO:0000256" key="14">
    <source>
        <dbReference type="PROSITE-ProRule" id="PRU00409"/>
    </source>
</evidence>
<evidence type="ECO:0000256" key="2">
    <source>
        <dbReference type="ARBA" id="ARBA00005060"/>
    </source>
</evidence>
<evidence type="ECO:0000256" key="13">
    <source>
        <dbReference type="ARBA" id="ARBA00049495"/>
    </source>
</evidence>
<dbReference type="Pfam" id="PF00289">
    <property type="entry name" value="Biotin_carb_N"/>
    <property type="match status" value="1"/>
</dbReference>
<dbReference type="Gene3D" id="3.30.470.20">
    <property type="entry name" value="ATP-grasp fold, B domain"/>
    <property type="match status" value="1"/>
</dbReference>
<dbReference type="FunFam" id="3.30.1490.20:FF:000018">
    <property type="entry name" value="Biotin carboxylase"/>
    <property type="match status" value="1"/>
</dbReference>
<dbReference type="FunFam" id="3.40.50.20:FF:000010">
    <property type="entry name" value="Propionyl-CoA carboxylase subunit alpha"/>
    <property type="match status" value="1"/>
</dbReference>
<evidence type="ECO:0000256" key="9">
    <source>
        <dbReference type="ARBA" id="ARBA00022963"/>
    </source>
</evidence>
<evidence type="ECO:0000259" key="17">
    <source>
        <dbReference type="PROSITE" id="PS50979"/>
    </source>
</evidence>
<keyword evidence="9" id="KW-0442">Lipid degradation</keyword>
<reference evidence="18 19" key="1">
    <citation type="journal article" date="2014" name="Int. J. Syst. Evol. Microbiol.">
        <title>Complete genome sequence of Corynebacterium casei LMG S-19264T (=DSM 44701T), isolated from a smear-ripened cheese.</title>
        <authorList>
            <consortium name="US DOE Joint Genome Institute (JGI-PGF)"/>
            <person name="Walter F."/>
            <person name="Albersmeier A."/>
            <person name="Kalinowski J."/>
            <person name="Ruckert C."/>
        </authorList>
    </citation>
    <scope>NUCLEOTIDE SEQUENCE [LARGE SCALE GENOMIC DNA]</scope>
    <source>
        <strain evidence="18 19">KCTC 23968</strain>
    </source>
</reference>